<feature type="transmembrane region" description="Helical" evidence="10">
    <location>
        <begin position="470"/>
        <end position="490"/>
    </location>
</feature>
<comment type="similarity">
    <text evidence="2 10">Belongs to the fatty acyl-CoA reductase family.</text>
</comment>
<keyword evidence="4 10" id="KW-0812">Transmembrane</keyword>
<dbReference type="AlphaFoldDB" id="A0A5E4NBS3"/>
<comment type="subcellular location">
    <subcellularLocation>
        <location evidence="1">Membrane</location>
        <topology evidence="1">Multi-pass membrane protein</topology>
    </subcellularLocation>
</comment>
<keyword evidence="8 10" id="KW-0472">Membrane</keyword>
<dbReference type="GO" id="GO:0035336">
    <property type="term" value="P:long-chain fatty-acyl-CoA metabolic process"/>
    <property type="evidence" value="ECO:0007669"/>
    <property type="project" value="TreeGrafter"/>
</dbReference>
<proteinExistence type="inferred from homology"/>
<keyword evidence="5 10" id="KW-0521">NADP</keyword>
<feature type="transmembrane region" description="Helical" evidence="10">
    <location>
        <begin position="496"/>
        <end position="514"/>
    </location>
</feature>
<dbReference type="CDD" id="cd05236">
    <property type="entry name" value="FAR-N_SDR_e"/>
    <property type="match status" value="1"/>
</dbReference>
<dbReference type="GO" id="GO:0005777">
    <property type="term" value="C:peroxisome"/>
    <property type="evidence" value="ECO:0007669"/>
    <property type="project" value="TreeGrafter"/>
</dbReference>
<reference evidence="13 14" key="1">
    <citation type="submission" date="2019-08" db="EMBL/GenBank/DDBJ databases">
        <authorList>
            <person name="Alioto T."/>
            <person name="Alioto T."/>
            <person name="Gomez Garrido J."/>
        </authorList>
    </citation>
    <scope>NUCLEOTIDE SEQUENCE [LARGE SCALE GENOMIC DNA]</scope>
</reference>
<sequence length="515" mass="58748">MPYQTIKQFYERKNIFLTGGTGFVGMCYIEKLLRTVPDIGNIYVLLRPRKGQGIEERLTALKNNSVFEVLKNSGVSDIQFTKIVPVCGDISEEKLGLSDDDLKTLRDNVNIVVHCAATLDFETDLKTAVHINLIGTKRIVELCREIQNLQCLLHVSSAYTNSNKSHAVEKMYDAPANYNDVINYVQTMDNDQLNDTAEKIMGDHINTYTFSKALAEHVVNDARHDFRTCIVRPSMIVATWKEPVEGWTISKNGPQGFIMGAMKGVVRRLPLNGSLIDDYIPVDIVINTIIAGAWSSCQLPDSSYVGQTPIFHCTTSTCNPFYWNDFKSMLKTFLYNYPIQSAVWYPNIKFLPSLLMYQISSAIFHFIPGYILDFVIKISGGRPILIRLHTNVNRSLSKLEPFIFREWRFDNTKTVILHKEMSVSDQSEFYVDPSNINWKTYLNSLAKGVRKYLHNEDDKTLKKAQRKQSILRLANIGVQLLVVFGLWYLSSIITDTSFLSKYWVAVIVVIFGYIF</sequence>
<keyword evidence="10" id="KW-0560">Oxidoreductase</keyword>
<evidence type="ECO:0000259" key="12">
    <source>
        <dbReference type="Pfam" id="PF07993"/>
    </source>
</evidence>
<dbReference type="InterPro" id="IPR036291">
    <property type="entry name" value="NAD(P)-bd_dom_sf"/>
</dbReference>
<keyword evidence="14" id="KW-1185">Reference proteome</keyword>
<evidence type="ECO:0000256" key="9">
    <source>
        <dbReference type="ARBA" id="ARBA00052530"/>
    </source>
</evidence>
<protein>
    <recommendedName>
        <fullName evidence="10">Fatty acyl-CoA reductase</fullName>
        <ecNumber evidence="10">1.2.1.84</ecNumber>
    </recommendedName>
</protein>
<dbReference type="Proteomes" id="UP000325440">
    <property type="component" value="Unassembled WGS sequence"/>
</dbReference>
<dbReference type="Gene3D" id="3.40.50.720">
    <property type="entry name" value="NAD(P)-binding Rossmann-like Domain"/>
    <property type="match status" value="1"/>
</dbReference>
<dbReference type="FunFam" id="3.40.50.720:FF:000143">
    <property type="entry name" value="Fatty acyl-CoA reductase"/>
    <property type="match status" value="1"/>
</dbReference>
<dbReference type="Pfam" id="PF03015">
    <property type="entry name" value="Sterile"/>
    <property type="match status" value="1"/>
</dbReference>
<evidence type="ECO:0000256" key="8">
    <source>
        <dbReference type="ARBA" id="ARBA00023136"/>
    </source>
</evidence>
<name>A0A5E4NBS3_9HEMI</name>
<comment type="catalytic activity">
    <reaction evidence="9 10">
        <text>a long-chain fatty acyl-CoA + 2 NADPH + 2 H(+) = a long-chain primary fatty alcohol + 2 NADP(+) + CoA</text>
        <dbReference type="Rhea" id="RHEA:52716"/>
        <dbReference type="ChEBI" id="CHEBI:15378"/>
        <dbReference type="ChEBI" id="CHEBI:57287"/>
        <dbReference type="ChEBI" id="CHEBI:57783"/>
        <dbReference type="ChEBI" id="CHEBI:58349"/>
        <dbReference type="ChEBI" id="CHEBI:77396"/>
        <dbReference type="ChEBI" id="CHEBI:83139"/>
        <dbReference type="EC" id="1.2.1.84"/>
    </reaction>
</comment>
<dbReference type="PANTHER" id="PTHR11011:SF45">
    <property type="entry name" value="FATTY ACYL-COA REDUCTASE CG8306-RELATED"/>
    <property type="match status" value="1"/>
</dbReference>
<evidence type="ECO:0000256" key="1">
    <source>
        <dbReference type="ARBA" id="ARBA00004141"/>
    </source>
</evidence>
<dbReference type="OrthoDB" id="429813at2759"/>
<dbReference type="Pfam" id="PF07993">
    <property type="entry name" value="NAD_binding_4"/>
    <property type="match status" value="1"/>
</dbReference>
<evidence type="ECO:0000256" key="4">
    <source>
        <dbReference type="ARBA" id="ARBA00022692"/>
    </source>
</evidence>
<dbReference type="InterPro" id="IPR033640">
    <property type="entry name" value="FAR_C"/>
</dbReference>
<dbReference type="InterPro" id="IPR013120">
    <property type="entry name" value="FAR_NAD-bd"/>
</dbReference>
<keyword evidence="7 10" id="KW-0443">Lipid metabolism</keyword>
<dbReference type="CDD" id="cd09071">
    <property type="entry name" value="FAR_C"/>
    <property type="match status" value="1"/>
</dbReference>
<evidence type="ECO:0000256" key="3">
    <source>
        <dbReference type="ARBA" id="ARBA00022516"/>
    </source>
</evidence>
<comment type="function">
    <text evidence="10">Catalyzes the reduction of fatty acyl-CoA to fatty alcohols.</text>
</comment>
<dbReference type="SUPFAM" id="SSF51735">
    <property type="entry name" value="NAD(P)-binding Rossmann-fold domains"/>
    <property type="match status" value="1"/>
</dbReference>
<evidence type="ECO:0000256" key="10">
    <source>
        <dbReference type="RuleBase" id="RU363097"/>
    </source>
</evidence>
<gene>
    <name evidence="13" type="ORF">CINCED_3A002862</name>
</gene>
<feature type="domain" description="Fatty acyl-CoA reductase C-terminal" evidence="11">
    <location>
        <begin position="364"/>
        <end position="456"/>
    </location>
</feature>
<feature type="transmembrane region" description="Helical" evidence="10">
    <location>
        <begin position="355"/>
        <end position="376"/>
    </location>
</feature>
<dbReference type="GO" id="GO:0102965">
    <property type="term" value="F:alcohol-forming long-chain fatty acyl-CoA reductase activity"/>
    <property type="evidence" value="ECO:0007669"/>
    <property type="project" value="UniProtKB-EC"/>
</dbReference>
<evidence type="ECO:0000256" key="6">
    <source>
        <dbReference type="ARBA" id="ARBA00022989"/>
    </source>
</evidence>
<evidence type="ECO:0000256" key="2">
    <source>
        <dbReference type="ARBA" id="ARBA00005928"/>
    </source>
</evidence>
<dbReference type="InterPro" id="IPR026055">
    <property type="entry name" value="FAR"/>
</dbReference>
<keyword evidence="6 10" id="KW-1133">Transmembrane helix</keyword>
<dbReference type="GO" id="GO:0080019">
    <property type="term" value="F:alcohol-forming very long-chain fatty acyl-CoA reductase activity"/>
    <property type="evidence" value="ECO:0007669"/>
    <property type="project" value="InterPro"/>
</dbReference>
<feature type="domain" description="Thioester reductase (TE)" evidence="12">
    <location>
        <begin position="17"/>
        <end position="289"/>
    </location>
</feature>
<evidence type="ECO:0000256" key="7">
    <source>
        <dbReference type="ARBA" id="ARBA00023098"/>
    </source>
</evidence>
<evidence type="ECO:0000313" key="13">
    <source>
        <dbReference type="EMBL" id="VVC39906.1"/>
    </source>
</evidence>
<dbReference type="EMBL" id="CABPRJ010001898">
    <property type="protein sequence ID" value="VVC39906.1"/>
    <property type="molecule type" value="Genomic_DNA"/>
</dbReference>
<evidence type="ECO:0000313" key="14">
    <source>
        <dbReference type="Proteomes" id="UP000325440"/>
    </source>
</evidence>
<accession>A0A5E4NBS3</accession>
<dbReference type="GO" id="GO:0016020">
    <property type="term" value="C:membrane"/>
    <property type="evidence" value="ECO:0007669"/>
    <property type="project" value="UniProtKB-SubCell"/>
</dbReference>
<keyword evidence="3 10" id="KW-0444">Lipid biosynthesis</keyword>
<dbReference type="EC" id="1.2.1.84" evidence="10"/>
<evidence type="ECO:0000256" key="5">
    <source>
        <dbReference type="ARBA" id="ARBA00022857"/>
    </source>
</evidence>
<dbReference type="PANTHER" id="PTHR11011">
    <property type="entry name" value="MALE STERILITY PROTEIN 2-RELATED"/>
    <property type="match status" value="1"/>
</dbReference>
<evidence type="ECO:0000259" key="11">
    <source>
        <dbReference type="Pfam" id="PF03015"/>
    </source>
</evidence>
<organism evidence="13 14">
    <name type="scientific">Cinara cedri</name>
    <dbReference type="NCBI Taxonomy" id="506608"/>
    <lineage>
        <taxon>Eukaryota</taxon>
        <taxon>Metazoa</taxon>
        <taxon>Ecdysozoa</taxon>
        <taxon>Arthropoda</taxon>
        <taxon>Hexapoda</taxon>
        <taxon>Insecta</taxon>
        <taxon>Pterygota</taxon>
        <taxon>Neoptera</taxon>
        <taxon>Paraneoptera</taxon>
        <taxon>Hemiptera</taxon>
        <taxon>Sternorrhyncha</taxon>
        <taxon>Aphidomorpha</taxon>
        <taxon>Aphidoidea</taxon>
        <taxon>Aphididae</taxon>
        <taxon>Lachninae</taxon>
        <taxon>Cinara</taxon>
    </lineage>
</organism>